<gene>
    <name evidence="3" type="ORF">AMON00008_LOCUS40150</name>
</gene>
<organism evidence="3">
    <name type="scientific">Alexandrium monilatum</name>
    <dbReference type="NCBI Taxonomy" id="311494"/>
    <lineage>
        <taxon>Eukaryota</taxon>
        <taxon>Sar</taxon>
        <taxon>Alveolata</taxon>
        <taxon>Dinophyceae</taxon>
        <taxon>Gonyaulacales</taxon>
        <taxon>Pyrocystaceae</taxon>
        <taxon>Alexandrium</taxon>
    </lineage>
</organism>
<dbReference type="PRINTS" id="PR00888">
    <property type="entry name" value="SM22CALPONIN"/>
</dbReference>
<sequence length="701" mass="76796">MYGDCVAVPPNPNYVAEVVVLLTSLGVDRKQKKESNQICDLLEIKRVHRKVIDMNKDTHCGNDDGQSEATERLMNRKELESWKLPQVFIDGCFAGDVPQLQNLEDDGVLGRILRRQLCLKCHSPKDSSHMTCPVCGAEFEEVMQKHRPIEEELERLHGKYTDEDRADESSDSGDEAGERFNSYVSAWWQTYGNDDPAWLNAVAEEAVEEAAGGAGQEPTANAVAVEPAAEQQSVEGAAADAARSAPEEAKTSTAEEAEPGGPTSPATGGQTPPATEGVKTMTPQMLGKLKMQQVKDMMQADATNSPKKKLVENPLKGRRRKEKGSAAALLKGKKEELLFGMDREAQEKKANKYDIGLVEEVVEWIEAITGLKQGDASFADWLKSGQVLCAVANAIRPGAIKRVSTSPVPFKQMENITMFMNEARELGVPESAMFGTPDLFEEKDLGAVVNCIYTFGGVVQVQCQEFSGPKLGVPLNVTARTHKREKTAQVTQFSGYAGALEKAEVSKAIPIGMKEGKASEDGVYGIDRELKEKQEAKYDVALEKQVTEWIEAISGEKKGDEETIQEWLKNGRILCVLVNAIRPGTIKKVHSSKLAFKQMENITFFTSVAREVGVPESAMFGTADLFEGKNMGSVMTCIFMFAGAVQVHWPEFPGPHLGVPLHVESKSKRRQVGLVTDMSSGLNTAMEVERPHDPLHIIRSG</sequence>
<feature type="compositionally biased region" description="Low complexity" evidence="1">
    <location>
        <begin position="235"/>
        <end position="244"/>
    </location>
</feature>
<dbReference type="AlphaFoldDB" id="A0A7S4W504"/>
<dbReference type="Gene3D" id="1.10.418.10">
    <property type="entry name" value="Calponin-like domain"/>
    <property type="match status" value="2"/>
</dbReference>
<dbReference type="GO" id="GO:0007015">
    <property type="term" value="P:actin filament organization"/>
    <property type="evidence" value="ECO:0007669"/>
    <property type="project" value="TreeGrafter"/>
</dbReference>
<protein>
    <recommendedName>
        <fullName evidence="2">Calponin-homology (CH) domain-containing protein</fullName>
    </recommendedName>
</protein>
<feature type="compositionally biased region" description="Acidic residues" evidence="1">
    <location>
        <begin position="164"/>
        <end position="175"/>
    </location>
</feature>
<accession>A0A7S4W504</accession>
<dbReference type="Gene3D" id="3.40.30.10">
    <property type="entry name" value="Glutaredoxin"/>
    <property type="match status" value="1"/>
</dbReference>
<dbReference type="PANTHER" id="PTHR47385:SF14">
    <property type="entry name" value="TRANSGELIN"/>
    <property type="match status" value="1"/>
</dbReference>
<dbReference type="PROSITE" id="PS50021">
    <property type="entry name" value="CH"/>
    <property type="match status" value="2"/>
</dbReference>
<dbReference type="InterPro" id="IPR001715">
    <property type="entry name" value="CH_dom"/>
</dbReference>
<dbReference type="Pfam" id="PF00307">
    <property type="entry name" value="CH"/>
    <property type="match status" value="2"/>
</dbReference>
<name>A0A7S4W504_9DINO</name>
<dbReference type="SUPFAM" id="SSF47576">
    <property type="entry name" value="Calponin-homology domain, CH-domain"/>
    <property type="match status" value="2"/>
</dbReference>
<feature type="region of interest" description="Disordered" evidence="1">
    <location>
        <begin position="155"/>
        <end position="177"/>
    </location>
</feature>
<dbReference type="SMART" id="SM00033">
    <property type="entry name" value="CH"/>
    <property type="match status" value="2"/>
</dbReference>
<feature type="compositionally biased region" description="Polar residues" evidence="1">
    <location>
        <begin position="264"/>
        <end position="273"/>
    </location>
</feature>
<dbReference type="GO" id="GO:0051015">
    <property type="term" value="F:actin filament binding"/>
    <property type="evidence" value="ECO:0007669"/>
    <property type="project" value="TreeGrafter"/>
</dbReference>
<evidence type="ECO:0000313" key="3">
    <source>
        <dbReference type="EMBL" id="CAE4624325.1"/>
    </source>
</evidence>
<dbReference type="GO" id="GO:0015629">
    <property type="term" value="C:actin cytoskeleton"/>
    <property type="evidence" value="ECO:0007669"/>
    <property type="project" value="TreeGrafter"/>
</dbReference>
<dbReference type="InterPro" id="IPR003096">
    <property type="entry name" value="SM22_calponin"/>
</dbReference>
<feature type="region of interest" description="Disordered" evidence="1">
    <location>
        <begin position="209"/>
        <end position="279"/>
    </location>
</feature>
<evidence type="ECO:0000256" key="1">
    <source>
        <dbReference type="SAM" id="MobiDB-lite"/>
    </source>
</evidence>
<evidence type="ECO:0000259" key="2">
    <source>
        <dbReference type="PROSITE" id="PS50021"/>
    </source>
</evidence>
<dbReference type="InterPro" id="IPR036872">
    <property type="entry name" value="CH_dom_sf"/>
</dbReference>
<feature type="domain" description="Calponin-homology (CH)" evidence="2">
    <location>
        <begin position="355"/>
        <end position="460"/>
    </location>
</feature>
<dbReference type="EMBL" id="HBNR01057078">
    <property type="protein sequence ID" value="CAE4624325.1"/>
    <property type="molecule type" value="Transcribed_RNA"/>
</dbReference>
<reference evidence="3" key="1">
    <citation type="submission" date="2021-01" db="EMBL/GenBank/DDBJ databases">
        <authorList>
            <person name="Corre E."/>
            <person name="Pelletier E."/>
            <person name="Niang G."/>
            <person name="Scheremetjew M."/>
            <person name="Finn R."/>
            <person name="Kale V."/>
            <person name="Holt S."/>
            <person name="Cochrane G."/>
            <person name="Meng A."/>
            <person name="Brown T."/>
            <person name="Cohen L."/>
        </authorList>
    </citation>
    <scope>NUCLEOTIDE SEQUENCE</scope>
    <source>
        <strain evidence="3">CCMP3105</strain>
    </source>
</reference>
<proteinExistence type="predicted"/>
<dbReference type="PANTHER" id="PTHR47385">
    <property type="entry name" value="CALPONIN"/>
    <property type="match status" value="1"/>
</dbReference>
<dbReference type="InterPro" id="IPR050606">
    <property type="entry name" value="Calponin-like"/>
</dbReference>
<feature type="domain" description="Calponin-homology (CH)" evidence="2">
    <location>
        <begin position="540"/>
        <end position="646"/>
    </location>
</feature>